<dbReference type="SUPFAM" id="SSF53098">
    <property type="entry name" value="Ribonuclease H-like"/>
    <property type="match status" value="1"/>
</dbReference>
<dbReference type="InterPro" id="IPR012337">
    <property type="entry name" value="RNaseH-like_sf"/>
</dbReference>
<proteinExistence type="predicted"/>
<dbReference type="Proteomes" id="UP000094527">
    <property type="component" value="Unassembled WGS sequence"/>
</dbReference>
<gene>
    <name evidence="1" type="ORF">Ocin01_19331</name>
</gene>
<dbReference type="STRING" id="48709.A0A1D2M361"/>
<dbReference type="OrthoDB" id="10057873at2759"/>
<evidence type="ECO:0000313" key="1">
    <source>
        <dbReference type="EMBL" id="ODM87351.1"/>
    </source>
</evidence>
<dbReference type="AlphaFoldDB" id="A0A1D2M361"/>
<reference evidence="1 2" key="1">
    <citation type="journal article" date="2016" name="Genome Biol. Evol.">
        <title>Gene Family Evolution Reflects Adaptation to Soil Environmental Stressors in the Genome of the Collembolan Orchesella cincta.</title>
        <authorList>
            <person name="Faddeeva-Vakhrusheva A."/>
            <person name="Derks M.F."/>
            <person name="Anvar S.Y."/>
            <person name="Agamennone V."/>
            <person name="Suring W."/>
            <person name="Smit S."/>
            <person name="van Straalen N.M."/>
            <person name="Roelofs D."/>
        </authorList>
    </citation>
    <scope>NUCLEOTIDE SEQUENCE [LARGE SCALE GENOMIC DNA]</scope>
    <source>
        <tissue evidence="1">Mixed pool</tissue>
    </source>
</reference>
<accession>A0A1D2M361</accession>
<feature type="non-terminal residue" evidence="1">
    <location>
        <position position="537"/>
    </location>
</feature>
<comment type="caution">
    <text evidence="1">The sequence shown here is derived from an EMBL/GenBank/DDBJ whole genome shotgun (WGS) entry which is preliminary data.</text>
</comment>
<protein>
    <submittedName>
        <fullName evidence="1">Protein stand still</fullName>
    </submittedName>
</protein>
<dbReference type="OMA" id="MIHENEF"/>
<keyword evidence="2" id="KW-1185">Reference proteome</keyword>
<dbReference type="PANTHER" id="PTHR47501">
    <property type="entry name" value="TRANSPOSASE-RELATED"/>
    <property type="match status" value="1"/>
</dbReference>
<evidence type="ECO:0000313" key="2">
    <source>
        <dbReference type="Proteomes" id="UP000094527"/>
    </source>
</evidence>
<dbReference type="PANTHER" id="PTHR47501:SF5">
    <property type="entry name" value="HAT C-TERMINAL DIMERISATION DOMAIN-CONTAINING PROTEIN"/>
    <property type="match status" value="1"/>
</dbReference>
<feature type="non-terminal residue" evidence="1">
    <location>
        <position position="1"/>
    </location>
</feature>
<sequence length="537" mass="61538">AVNSEKLPEILDGKYFEVTKKDKDGHVEAKCVECFKTGRVQKYQGSLHVISNFTTHLKRKHPAALQSYTEYMKTAEAKAKRVKQTCLPFPVINTTSHLQSKTERLILNFVYKLCSHCLSSMMKLSRNWLLSTSNHLEIQLLNSLFPTFSTPGLNSEAKVMCRQTLTKMVSTEYQSRFSALKKTLAEVDWMCATADIWASRHRKDLKRKSAILALQRFQGVHSNDKIAEMLCKIFESFDVSNKIVNVITDNGSNFVKAFKVYSIDAAIQRVEDDGNEMEQESDEDKDIREVDFPELEDTGIVLPPHLRCASHTLNLIMTQNLEKVLIKPKIEFVCNTFLYFYYGIQTKGREKAKTQFKKLLRDSFSKCHAVWNKVGRSVKSSELVRNLLGKNLIRPVATRWNSTFDAVTRLLEFRDKLDAMFEVLGVTKLNPLEVEFLVEYKMAVAPVAWALDKLQAENECYLGHLAPVLLKTYQRLDDIVRSKSENTFGWIIAECLKDGLRERFTRIFELDTDDAKQELLATVTLPVVQIAMDSERA</sequence>
<organism evidence="1 2">
    <name type="scientific">Orchesella cincta</name>
    <name type="common">Springtail</name>
    <name type="synonym">Podura cincta</name>
    <dbReference type="NCBI Taxonomy" id="48709"/>
    <lineage>
        <taxon>Eukaryota</taxon>
        <taxon>Metazoa</taxon>
        <taxon>Ecdysozoa</taxon>
        <taxon>Arthropoda</taxon>
        <taxon>Hexapoda</taxon>
        <taxon>Collembola</taxon>
        <taxon>Entomobryomorpha</taxon>
        <taxon>Entomobryoidea</taxon>
        <taxon>Orchesellidae</taxon>
        <taxon>Orchesellinae</taxon>
        <taxon>Orchesella</taxon>
    </lineage>
</organism>
<name>A0A1D2M361_ORCCI</name>
<dbReference type="EMBL" id="LJIJ01005508">
    <property type="protein sequence ID" value="ODM87351.1"/>
    <property type="molecule type" value="Genomic_DNA"/>
</dbReference>